<proteinExistence type="predicted"/>
<dbReference type="AlphaFoldDB" id="A0AAN6FI10"/>
<dbReference type="PANTHER" id="PTHR47843">
    <property type="entry name" value="BTB DOMAIN-CONTAINING PROTEIN-RELATED"/>
    <property type="match status" value="1"/>
</dbReference>
<dbReference type="Pfam" id="PF00651">
    <property type="entry name" value="BTB"/>
    <property type="match status" value="1"/>
</dbReference>
<evidence type="ECO:0000313" key="3">
    <source>
        <dbReference type="Proteomes" id="UP001168146"/>
    </source>
</evidence>
<accession>A0AAN6FI10</accession>
<sequence>MAIKRTLDESDERISKCMRSDYNATVTFLVGLKEVRFTVHQDLLCSNSDFFKKACSGDWTEARERVVRLAHTNVAFFQIYVEQLYRASTDPGIYEQMRYALRLVHGPHSGSVNADEVVSHMCRLWALGDFLQDAWFQSTVIDELDENPAIEPPSGSTIEWVANNTTTNSPLAKWLLEALVPHLGSSAFTRALLDELTGKLPADFLMSLLKATVEMLS</sequence>
<dbReference type="PROSITE" id="PS50097">
    <property type="entry name" value="BTB"/>
    <property type="match status" value="1"/>
</dbReference>
<comment type="caution">
    <text evidence="2">The sequence shown here is derived from an EMBL/GenBank/DDBJ whole genome shotgun (WGS) entry which is preliminary data.</text>
</comment>
<name>A0AAN6FI10_9PEZI</name>
<protein>
    <recommendedName>
        <fullName evidence="1">BTB domain-containing protein</fullName>
    </recommendedName>
</protein>
<gene>
    <name evidence="2" type="ORF">LTR82_012122</name>
</gene>
<dbReference type="Gene3D" id="3.30.710.10">
    <property type="entry name" value="Potassium Channel Kv1.1, Chain A"/>
    <property type="match status" value="1"/>
</dbReference>
<dbReference type="InterPro" id="IPR000210">
    <property type="entry name" value="BTB/POZ_dom"/>
</dbReference>
<evidence type="ECO:0000313" key="2">
    <source>
        <dbReference type="EMBL" id="KAK0316980.1"/>
    </source>
</evidence>
<evidence type="ECO:0000259" key="1">
    <source>
        <dbReference type="PROSITE" id="PS50097"/>
    </source>
</evidence>
<feature type="domain" description="BTB" evidence="1">
    <location>
        <begin position="24"/>
        <end position="85"/>
    </location>
</feature>
<dbReference type="PANTHER" id="PTHR47843:SF2">
    <property type="entry name" value="BTB DOMAIN-CONTAINING PROTEIN"/>
    <property type="match status" value="1"/>
</dbReference>
<dbReference type="InterPro" id="IPR011333">
    <property type="entry name" value="SKP1/BTB/POZ_sf"/>
</dbReference>
<dbReference type="SUPFAM" id="SSF54695">
    <property type="entry name" value="POZ domain"/>
    <property type="match status" value="1"/>
</dbReference>
<reference evidence="2" key="1">
    <citation type="submission" date="2021-12" db="EMBL/GenBank/DDBJ databases">
        <title>Black yeast isolated from Biological Soil Crust.</title>
        <authorList>
            <person name="Kurbessoian T."/>
        </authorList>
    </citation>
    <scope>NUCLEOTIDE SEQUENCE</scope>
    <source>
        <strain evidence="2">CCFEE 5208</strain>
    </source>
</reference>
<dbReference type="EMBL" id="JASUXU010000047">
    <property type="protein sequence ID" value="KAK0316980.1"/>
    <property type="molecule type" value="Genomic_DNA"/>
</dbReference>
<dbReference type="CDD" id="cd18186">
    <property type="entry name" value="BTB_POZ_ZBTB_KLHL-like"/>
    <property type="match status" value="1"/>
</dbReference>
<organism evidence="2 3">
    <name type="scientific">Friedmanniomyces endolithicus</name>
    <dbReference type="NCBI Taxonomy" id="329885"/>
    <lineage>
        <taxon>Eukaryota</taxon>
        <taxon>Fungi</taxon>
        <taxon>Dikarya</taxon>
        <taxon>Ascomycota</taxon>
        <taxon>Pezizomycotina</taxon>
        <taxon>Dothideomycetes</taxon>
        <taxon>Dothideomycetidae</taxon>
        <taxon>Mycosphaerellales</taxon>
        <taxon>Teratosphaeriaceae</taxon>
        <taxon>Friedmanniomyces</taxon>
    </lineage>
</organism>
<dbReference type="Proteomes" id="UP001168146">
    <property type="component" value="Unassembled WGS sequence"/>
</dbReference>